<feature type="domain" description="Fimbrial-type adhesion" evidence="2">
    <location>
        <begin position="32"/>
        <end position="185"/>
    </location>
</feature>
<dbReference type="AlphaFoldDB" id="A0A1S8CM04"/>
<dbReference type="InterPro" id="IPR036937">
    <property type="entry name" value="Adhesion_dom_fimbrial_sf"/>
</dbReference>
<dbReference type="RefSeq" id="WP_076941409.1">
    <property type="nucleotide sequence ID" value="NZ_MOXD01000003.1"/>
</dbReference>
<organism evidence="3 4">
    <name type="scientific">Serratia oryzae</name>
    <dbReference type="NCBI Taxonomy" id="2034155"/>
    <lineage>
        <taxon>Bacteria</taxon>
        <taxon>Pseudomonadati</taxon>
        <taxon>Pseudomonadota</taxon>
        <taxon>Gammaproteobacteria</taxon>
        <taxon>Enterobacterales</taxon>
        <taxon>Yersiniaceae</taxon>
        <taxon>Serratia</taxon>
    </lineage>
</organism>
<feature type="signal peptide" evidence="1">
    <location>
        <begin position="1"/>
        <end position="28"/>
    </location>
</feature>
<dbReference type="OrthoDB" id="6472246at2"/>
<dbReference type="SUPFAM" id="SSF49401">
    <property type="entry name" value="Bacterial adhesins"/>
    <property type="match status" value="1"/>
</dbReference>
<reference evidence="3 4" key="1">
    <citation type="submission" date="2016-11" db="EMBL/GenBank/DDBJ databases">
        <title>Rahnella oryzae sp. nov., isolated from rice root.</title>
        <authorList>
            <person name="Zhang X.-X."/>
            <person name="Zhang J."/>
        </authorList>
    </citation>
    <scope>NUCLEOTIDE SEQUENCE [LARGE SCALE GENOMIC DNA]</scope>
    <source>
        <strain evidence="3 4">J11-6</strain>
    </source>
</reference>
<dbReference type="Pfam" id="PF00419">
    <property type="entry name" value="Fimbrial"/>
    <property type="match status" value="1"/>
</dbReference>
<proteinExistence type="predicted"/>
<accession>A0A1S8CM04</accession>
<name>A0A1S8CM04_9GAMM</name>
<dbReference type="STRING" id="2034155.BMI79_06775"/>
<sequence>MRTALSSLKKYPWAVLFLCLQASSSGYALPLQFSANLVDATCALSLDKSILSLGTVAVSQLRPGALLAAKPFVLSVDSCTNVPAAGLMPKIKISGDGIDKSKWLFRNSTSDVSTAGIGVAVYRSDTPPAYSASEIRNGQVMSLGALGSIPTGQQLHFYAGLSCGNVCTSLQVGKVAATVLFEFVYE</sequence>
<evidence type="ECO:0000313" key="4">
    <source>
        <dbReference type="Proteomes" id="UP000216021"/>
    </source>
</evidence>
<comment type="caution">
    <text evidence="3">The sequence shown here is derived from an EMBL/GenBank/DDBJ whole genome shotgun (WGS) entry which is preliminary data.</text>
</comment>
<dbReference type="GO" id="GO:0009289">
    <property type="term" value="C:pilus"/>
    <property type="evidence" value="ECO:0007669"/>
    <property type="project" value="InterPro"/>
</dbReference>
<dbReference type="EMBL" id="MOXD01000003">
    <property type="protein sequence ID" value="OMQ24527.1"/>
    <property type="molecule type" value="Genomic_DNA"/>
</dbReference>
<gene>
    <name evidence="3" type="ORF">BMI79_06775</name>
</gene>
<dbReference type="Gene3D" id="2.60.40.1090">
    <property type="entry name" value="Fimbrial-type adhesion domain"/>
    <property type="match status" value="1"/>
</dbReference>
<dbReference type="GO" id="GO:0007155">
    <property type="term" value="P:cell adhesion"/>
    <property type="evidence" value="ECO:0007669"/>
    <property type="project" value="InterPro"/>
</dbReference>
<keyword evidence="4" id="KW-1185">Reference proteome</keyword>
<protein>
    <recommendedName>
        <fullName evidence="2">Fimbrial-type adhesion domain-containing protein</fullName>
    </recommendedName>
</protein>
<dbReference type="Proteomes" id="UP000216021">
    <property type="component" value="Unassembled WGS sequence"/>
</dbReference>
<evidence type="ECO:0000256" key="1">
    <source>
        <dbReference type="SAM" id="SignalP"/>
    </source>
</evidence>
<evidence type="ECO:0000259" key="2">
    <source>
        <dbReference type="Pfam" id="PF00419"/>
    </source>
</evidence>
<dbReference type="InterPro" id="IPR008966">
    <property type="entry name" value="Adhesion_dom_sf"/>
</dbReference>
<dbReference type="InterPro" id="IPR000259">
    <property type="entry name" value="Adhesion_dom_fimbrial"/>
</dbReference>
<evidence type="ECO:0000313" key="3">
    <source>
        <dbReference type="EMBL" id="OMQ24527.1"/>
    </source>
</evidence>
<keyword evidence="1" id="KW-0732">Signal</keyword>
<feature type="chain" id="PRO_5012842813" description="Fimbrial-type adhesion domain-containing protein" evidence="1">
    <location>
        <begin position="29"/>
        <end position="186"/>
    </location>
</feature>